<keyword evidence="4" id="KW-0444">Lipid biosynthesis</keyword>
<comment type="pathway">
    <text evidence="13">Phospholipid metabolism; CDP-diacylglycerol biosynthesis; CDP-diacylglycerol from sn-glycerol 3-phosphate: step 3/3.</text>
</comment>
<keyword evidence="7 13" id="KW-0548">Nucleotidyltransferase</keyword>
<keyword evidence="3" id="KW-1003">Cell membrane</keyword>
<dbReference type="Pfam" id="PF01148">
    <property type="entry name" value="CTP_transf_1"/>
    <property type="match status" value="1"/>
</dbReference>
<comment type="catalytic activity">
    <reaction evidence="13">
        <text>a 1,2-diacyl-sn-glycero-3-phosphate + CTP + H(+) = a CDP-1,2-diacyl-sn-glycerol + diphosphate</text>
        <dbReference type="Rhea" id="RHEA:16229"/>
        <dbReference type="ChEBI" id="CHEBI:15378"/>
        <dbReference type="ChEBI" id="CHEBI:33019"/>
        <dbReference type="ChEBI" id="CHEBI:37563"/>
        <dbReference type="ChEBI" id="CHEBI:58332"/>
        <dbReference type="ChEBI" id="CHEBI:58608"/>
        <dbReference type="EC" id="2.7.7.41"/>
    </reaction>
</comment>
<evidence type="ECO:0000256" key="1">
    <source>
        <dbReference type="ARBA" id="ARBA00004651"/>
    </source>
</evidence>
<dbReference type="EMBL" id="QUTC01012270">
    <property type="protein sequence ID" value="RHY37188.1"/>
    <property type="molecule type" value="Genomic_DNA"/>
</dbReference>
<protein>
    <recommendedName>
        <fullName evidence="13">Phosphatidate cytidylyltransferase</fullName>
        <ecNumber evidence="13">2.7.7.41</ecNumber>
    </recommendedName>
</protein>
<evidence type="ECO:0000256" key="8">
    <source>
        <dbReference type="ARBA" id="ARBA00022989"/>
    </source>
</evidence>
<dbReference type="GO" id="GO:0005886">
    <property type="term" value="C:plasma membrane"/>
    <property type="evidence" value="ECO:0007669"/>
    <property type="project" value="UniProtKB-SubCell"/>
</dbReference>
<feature type="region of interest" description="Disordered" evidence="14">
    <location>
        <begin position="1"/>
        <end position="39"/>
    </location>
</feature>
<feature type="transmembrane region" description="Helical" evidence="15">
    <location>
        <begin position="73"/>
        <end position="89"/>
    </location>
</feature>
<sequence length="506" mass="55517">MRQSVPSATCAPDWTNNDGQQGQMTTDVEDDQTGLQAARQQFKGEVVEPPTSQRVSANPLIAAFQTNNMAQRIVSGLLLGAAVSVYLALGPAAAPIHLCSFVVSVCNYEYAWLSHRIAYRFTATYAHQSQDDDAVMDIVPLDVTSVAASRLPFGARYPKLVAGAGALFGTGIVTTAFILLQIHLFHYETVTYISIYQTPIVYTWIDFILLIAISTWITVYCAMLTPTFASAVNLVMQQCMYSLPLVTFFTCYRYDTHCYQVGFMSVPDVNIVVLVLINRVPWWRHVSKAQTIEAVLHVILDVVGFAYIAMLMTPVSGILMETEEGARIALGFLAVVWGVDTGAYFCGHLLKSIGYKRSHFLARHISPNKDIEGSIGGILLGLAATLIVDALWINMTAIAVNDELLAKRRREHVWRIVFAVVGGAISRYGDLFASLLKRLAGVKDTGTLIPGHGGLLDRVDAMLFLGAVFVLYHRIGSPSNYDGVISHSYQHLVAKRYDILAAQGRG</sequence>
<dbReference type="UniPathway" id="UPA00557">
    <property type="reaction ID" value="UER00614"/>
</dbReference>
<keyword evidence="9" id="KW-0443">Lipid metabolism</keyword>
<dbReference type="PROSITE" id="PS01315">
    <property type="entry name" value="CDS"/>
    <property type="match status" value="1"/>
</dbReference>
<keyword evidence="8 15" id="KW-1133">Transmembrane helix</keyword>
<evidence type="ECO:0000256" key="3">
    <source>
        <dbReference type="ARBA" id="ARBA00022475"/>
    </source>
</evidence>
<evidence type="ECO:0000256" key="10">
    <source>
        <dbReference type="ARBA" id="ARBA00023136"/>
    </source>
</evidence>
<accession>A0A397C6Z6</accession>
<evidence type="ECO:0000256" key="9">
    <source>
        <dbReference type="ARBA" id="ARBA00023098"/>
    </source>
</evidence>
<evidence type="ECO:0000256" key="5">
    <source>
        <dbReference type="ARBA" id="ARBA00022679"/>
    </source>
</evidence>
<evidence type="ECO:0000256" key="15">
    <source>
        <dbReference type="SAM" id="Phobius"/>
    </source>
</evidence>
<evidence type="ECO:0000256" key="14">
    <source>
        <dbReference type="SAM" id="MobiDB-lite"/>
    </source>
</evidence>
<proteinExistence type="inferred from homology"/>
<evidence type="ECO:0000313" key="17">
    <source>
        <dbReference type="Proteomes" id="UP000265716"/>
    </source>
</evidence>
<feature type="transmembrane region" description="Helical" evidence="15">
    <location>
        <begin position="294"/>
        <end position="316"/>
    </location>
</feature>
<dbReference type="InterPro" id="IPR000374">
    <property type="entry name" value="PC_trans"/>
</dbReference>
<comment type="similarity">
    <text evidence="2 13">Belongs to the CDS family.</text>
</comment>
<dbReference type="GO" id="GO:0016024">
    <property type="term" value="P:CDP-diacylglycerol biosynthetic process"/>
    <property type="evidence" value="ECO:0007669"/>
    <property type="project" value="UniProtKB-UniPathway"/>
</dbReference>
<name>A0A397C6Z6_APHAT</name>
<dbReference type="VEuPathDB" id="FungiDB:H257_09322"/>
<feature type="transmembrane region" description="Helical" evidence="15">
    <location>
        <begin position="328"/>
        <end position="350"/>
    </location>
</feature>
<feature type="compositionally biased region" description="Polar residues" evidence="14">
    <location>
        <begin position="14"/>
        <end position="26"/>
    </location>
</feature>
<feature type="transmembrane region" description="Helical" evidence="15">
    <location>
        <begin position="200"/>
        <end position="222"/>
    </location>
</feature>
<feature type="transmembrane region" description="Helical" evidence="15">
    <location>
        <begin position="261"/>
        <end position="282"/>
    </location>
</feature>
<keyword evidence="10 15" id="KW-0472">Membrane</keyword>
<keyword evidence="6 13" id="KW-0812">Transmembrane</keyword>
<feature type="transmembrane region" description="Helical" evidence="15">
    <location>
        <begin position="95"/>
        <end position="113"/>
    </location>
</feature>
<evidence type="ECO:0000256" key="12">
    <source>
        <dbReference type="ARBA" id="ARBA00023264"/>
    </source>
</evidence>
<dbReference type="Proteomes" id="UP000265716">
    <property type="component" value="Unassembled WGS sequence"/>
</dbReference>
<reference evidence="16 17" key="1">
    <citation type="submission" date="2018-08" db="EMBL/GenBank/DDBJ databases">
        <title>Aphanomyces genome sequencing and annotation.</title>
        <authorList>
            <person name="Minardi D."/>
            <person name="Oidtmann B."/>
            <person name="Van Der Giezen M."/>
            <person name="Studholme D.J."/>
        </authorList>
    </citation>
    <scope>NUCLEOTIDE SEQUENCE [LARGE SCALE GENOMIC DNA]</scope>
    <source>
        <strain evidence="16 17">SA</strain>
    </source>
</reference>
<dbReference type="PANTHER" id="PTHR46382">
    <property type="entry name" value="PHOSPHATIDATE CYTIDYLYLTRANSFERASE"/>
    <property type="match status" value="1"/>
</dbReference>
<comment type="subcellular location">
    <subcellularLocation>
        <location evidence="1">Cell membrane</location>
        <topology evidence="1">Multi-pass membrane protein</topology>
    </subcellularLocation>
</comment>
<feature type="transmembrane region" description="Helical" evidence="15">
    <location>
        <begin position="413"/>
        <end position="433"/>
    </location>
</feature>
<dbReference type="AlphaFoldDB" id="A0A397C6Z6"/>
<evidence type="ECO:0000256" key="7">
    <source>
        <dbReference type="ARBA" id="ARBA00022695"/>
    </source>
</evidence>
<comment type="caution">
    <text evidence="16">The sequence shown here is derived from an EMBL/GenBank/DDBJ whole genome shotgun (WGS) entry which is preliminary data.</text>
</comment>
<gene>
    <name evidence="16" type="ORF">DYB38_008834</name>
</gene>
<evidence type="ECO:0000256" key="4">
    <source>
        <dbReference type="ARBA" id="ARBA00022516"/>
    </source>
</evidence>
<feature type="transmembrane region" description="Helical" evidence="15">
    <location>
        <begin position="371"/>
        <end position="393"/>
    </location>
</feature>
<feature type="transmembrane region" description="Helical" evidence="15">
    <location>
        <begin position="160"/>
        <end position="180"/>
    </location>
</feature>
<dbReference type="PANTHER" id="PTHR46382:SF1">
    <property type="entry name" value="PHOSPHATIDATE CYTIDYLYLTRANSFERASE"/>
    <property type="match status" value="1"/>
</dbReference>
<feature type="transmembrane region" description="Helical" evidence="15">
    <location>
        <begin position="234"/>
        <end position="255"/>
    </location>
</feature>
<evidence type="ECO:0000313" key="16">
    <source>
        <dbReference type="EMBL" id="RHY37188.1"/>
    </source>
</evidence>
<keyword evidence="12" id="KW-1208">Phospholipid metabolism</keyword>
<dbReference type="GO" id="GO:0004605">
    <property type="term" value="F:phosphatidate cytidylyltransferase activity"/>
    <property type="evidence" value="ECO:0007669"/>
    <property type="project" value="UniProtKB-EC"/>
</dbReference>
<dbReference type="EC" id="2.7.7.41" evidence="13"/>
<keyword evidence="11" id="KW-0594">Phospholipid biosynthesis</keyword>
<evidence type="ECO:0000256" key="13">
    <source>
        <dbReference type="RuleBase" id="RU003938"/>
    </source>
</evidence>
<evidence type="ECO:0000256" key="2">
    <source>
        <dbReference type="ARBA" id="ARBA00010185"/>
    </source>
</evidence>
<evidence type="ECO:0000256" key="11">
    <source>
        <dbReference type="ARBA" id="ARBA00023209"/>
    </source>
</evidence>
<organism evidence="16 17">
    <name type="scientific">Aphanomyces astaci</name>
    <name type="common">Crayfish plague agent</name>
    <dbReference type="NCBI Taxonomy" id="112090"/>
    <lineage>
        <taxon>Eukaryota</taxon>
        <taxon>Sar</taxon>
        <taxon>Stramenopiles</taxon>
        <taxon>Oomycota</taxon>
        <taxon>Saprolegniomycetes</taxon>
        <taxon>Saprolegniales</taxon>
        <taxon>Verrucalvaceae</taxon>
        <taxon>Aphanomyces</taxon>
    </lineage>
</organism>
<evidence type="ECO:0000256" key="6">
    <source>
        <dbReference type="ARBA" id="ARBA00022692"/>
    </source>
</evidence>
<keyword evidence="5 13" id="KW-0808">Transferase</keyword>